<keyword evidence="5 9" id="KW-0627">Porphyrin biosynthesis</keyword>
<evidence type="ECO:0000256" key="6">
    <source>
        <dbReference type="ARBA" id="ARBA00037589"/>
    </source>
</evidence>
<dbReference type="UniPathway" id="UPA00251">
    <property type="reaction ID" value="UER00320"/>
</dbReference>
<evidence type="ECO:0000256" key="3">
    <source>
        <dbReference type="ARBA" id="ARBA00013109"/>
    </source>
</evidence>
<accession>A0A7K1UGT3</accession>
<dbReference type="Proteomes" id="UP000460157">
    <property type="component" value="Unassembled WGS sequence"/>
</dbReference>
<evidence type="ECO:0000256" key="9">
    <source>
        <dbReference type="RuleBase" id="RU366031"/>
    </source>
</evidence>
<comment type="function">
    <text evidence="6 9">Catalyzes cyclization of the linear tetrapyrrole, hydroxymethylbilane, to the macrocyclic uroporphyrinogen III.</text>
</comment>
<comment type="caution">
    <text evidence="11">The sequence shown here is derived from an EMBL/GenBank/DDBJ whole genome shotgun (WGS) entry which is preliminary data.</text>
</comment>
<dbReference type="PANTHER" id="PTHR38042">
    <property type="entry name" value="UROPORPHYRINOGEN-III SYNTHASE, CHLOROPLASTIC"/>
    <property type="match status" value="1"/>
</dbReference>
<dbReference type="GO" id="GO:0006782">
    <property type="term" value="P:protoporphyrinogen IX biosynthetic process"/>
    <property type="evidence" value="ECO:0007669"/>
    <property type="project" value="UniProtKB-UniRule"/>
</dbReference>
<evidence type="ECO:0000256" key="4">
    <source>
        <dbReference type="ARBA" id="ARBA00023239"/>
    </source>
</evidence>
<dbReference type="SUPFAM" id="SSF69618">
    <property type="entry name" value="HemD-like"/>
    <property type="match status" value="1"/>
</dbReference>
<dbReference type="Pfam" id="PF02602">
    <property type="entry name" value="HEM4"/>
    <property type="match status" value="1"/>
</dbReference>
<dbReference type="Gene3D" id="3.40.50.10090">
    <property type="match status" value="2"/>
</dbReference>
<gene>
    <name evidence="11" type="ORF">GNZ21_04765</name>
</gene>
<keyword evidence="4 9" id="KW-0456">Lyase</keyword>
<dbReference type="InterPro" id="IPR036108">
    <property type="entry name" value="4pyrrol_syn_uPrphyn_synt_sf"/>
</dbReference>
<comment type="pathway">
    <text evidence="1 9">Porphyrin-containing compound metabolism; protoporphyrin-IX biosynthesis; coproporphyrinogen-III from 5-aminolevulinate: step 3/4.</text>
</comment>
<dbReference type="EMBL" id="WRPM01000031">
    <property type="protein sequence ID" value="MVT25680.1"/>
    <property type="molecule type" value="Genomic_DNA"/>
</dbReference>
<evidence type="ECO:0000256" key="5">
    <source>
        <dbReference type="ARBA" id="ARBA00023244"/>
    </source>
</evidence>
<comment type="catalytic activity">
    <reaction evidence="8 9">
        <text>hydroxymethylbilane = uroporphyrinogen III + H2O</text>
        <dbReference type="Rhea" id="RHEA:18965"/>
        <dbReference type="ChEBI" id="CHEBI:15377"/>
        <dbReference type="ChEBI" id="CHEBI:57308"/>
        <dbReference type="ChEBI" id="CHEBI:57845"/>
        <dbReference type="EC" id="4.2.1.75"/>
    </reaction>
</comment>
<dbReference type="EC" id="4.2.1.75" evidence="3 9"/>
<dbReference type="PANTHER" id="PTHR38042:SF1">
    <property type="entry name" value="UROPORPHYRINOGEN-III SYNTHASE, CHLOROPLASTIC"/>
    <property type="match status" value="1"/>
</dbReference>
<evidence type="ECO:0000313" key="11">
    <source>
        <dbReference type="EMBL" id="MVT25680.1"/>
    </source>
</evidence>
<dbReference type="InterPro" id="IPR003754">
    <property type="entry name" value="4pyrrol_synth_uPrphyn_synth"/>
</dbReference>
<feature type="domain" description="Tetrapyrrole biosynthesis uroporphyrinogen III synthase" evidence="10">
    <location>
        <begin position="16"/>
        <end position="229"/>
    </location>
</feature>
<keyword evidence="12" id="KW-1185">Reference proteome</keyword>
<proteinExistence type="inferred from homology"/>
<dbReference type="AlphaFoldDB" id="A0A7K1UGT3"/>
<evidence type="ECO:0000256" key="7">
    <source>
        <dbReference type="ARBA" id="ARBA00040167"/>
    </source>
</evidence>
<dbReference type="GO" id="GO:0006780">
    <property type="term" value="P:uroporphyrinogen III biosynthetic process"/>
    <property type="evidence" value="ECO:0007669"/>
    <property type="project" value="UniProtKB-UniRule"/>
</dbReference>
<evidence type="ECO:0000256" key="8">
    <source>
        <dbReference type="ARBA" id="ARBA00048617"/>
    </source>
</evidence>
<dbReference type="InterPro" id="IPR039793">
    <property type="entry name" value="UROS/Hem4"/>
</dbReference>
<sequence length="235" mass="24768">MVRIILTRAAEAAGALESGLHEAGHEVLHLPLTQQVPVQDSGQLTTALADLHAGRFSWLLLTSGNTVRFLSRAGWDGSLPEQTRIGVVGPGTARTLEHLTGLASPWRPRQYSAAGILTELPPPAAQDRVLLPQSARARPALAEGLLERGWQVTQVSVYDTVPVECPDVGTLRCGDVVLVTSSSAAEVWAGLATPEVTVLAIGQPTAETLRRLSRPAAAVLPEPTAAGVLEVLSRP</sequence>
<evidence type="ECO:0000256" key="1">
    <source>
        <dbReference type="ARBA" id="ARBA00004772"/>
    </source>
</evidence>
<reference evidence="11 12" key="1">
    <citation type="submission" date="2019-12" db="EMBL/GenBank/DDBJ databases">
        <title>Nesterenkonia muleiensis sp. nov., a novel actinobacterium isolated from sap of Populus euphratica.</title>
        <authorList>
            <person name="Wang R."/>
        </authorList>
    </citation>
    <scope>NUCLEOTIDE SEQUENCE [LARGE SCALE GENOMIC DNA]</scope>
    <source>
        <strain evidence="11 12">F10</strain>
    </source>
</reference>
<evidence type="ECO:0000256" key="2">
    <source>
        <dbReference type="ARBA" id="ARBA00008133"/>
    </source>
</evidence>
<organism evidence="11 12">
    <name type="scientific">Nesterenkonia alkaliphila</name>
    <dbReference type="NCBI Taxonomy" id="1463631"/>
    <lineage>
        <taxon>Bacteria</taxon>
        <taxon>Bacillati</taxon>
        <taxon>Actinomycetota</taxon>
        <taxon>Actinomycetes</taxon>
        <taxon>Micrococcales</taxon>
        <taxon>Micrococcaceae</taxon>
        <taxon>Nesterenkonia</taxon>
    </lineage>
</organism>
<comment type="similarity">
    <text evidence="2 9">Belongs to the uroporphyrinogen-III synthase family.</text>
</comment>
<evidence type="ECO:0000313" key="12">
    <source>
        <dbReference type="Proteomes" id="UP000460157"/>
    </source>
</evidence>
<evidence type="ECO:0000259" key="10">
    <source>
        <dbReference type="Pfam" id="PF02602"/>
    </source>
</evidence>
<name>A0A7K1UGT3_9MICC</name>
<protein>
    <recommendedName>
        <fullName evidence="7 9">Uroporphyrinogen-III synthase</fullName>
        <ecNumber evidence="3 9">4.2.1.75</ecNumber>
    </recommendedName>
</protein>
<dbReference type="CDD" id="cd06578">
    <property type="entry name" value="HemD"/>
    <property type="match status" value="1"/>
</dbReference>
<dbReference type="GO" id="GO:0004852">
    <property type="term" value="F:uroporphyrinogen-III synthase activity"/>
    <property type="evidence" value="ECO:0007669"/>
    <property type="project" value="UniProtKB-UniRule"/>
</dbReference>